<protein>
    <recommendedName>
        <fullName evidence="2">DNA/RNA non-specific endonuclease/pyrophosphatase/phosphodiesterase domain-containing protein</fullName>
    </recommendedName>
</protein>
<dbReference type="Pfam" id="PF01223">
    <property type="entry name" value="Endonuclease_NS"/>
    <property type="match status" value="1"/>
</dbReference>
<comment type="caution">
    <text evidence="3">The sequence shown here is derived from an EMBL/GenBank/DDBJ whole genome shotgun (WGS) entry which is preliminary data.</text>
</comment>
<organism evidence="3">
    <name type="scientific">marine sediment metagenome</name>
    <dbReference type="NCBI Taxonomy" id="412755"/>
    <lineage>
        <taxon>unclassified sequences</taxon>
        <taxon>metagenomes</taxon>
        <taxon>ecological metagenomes</taxon>
    </lineage>
</organism>
<evidence type="ECO:0000256" key="1">
    <source>
        <dbReference type="SAM" id="MobiDB-lite"/>
    </source>
</evidence>
<gene>
    <name evidence="3" type="ORF">S03H2_30951</name>
</gene>
<evidence type="ECO:0000313" key="3">
    <source>
        <dbReference type="EMBL" id="GAH59939.1"/>
    </source>
</evidence>
<dbReference type="Gene3D" id="3.40.570.10">
    <property type="entry name" value="Extracellular Endonuclease, subunit A"/>
    <property type="match status" value="1"/>
</dbReference>
<dbReference type="GO" id="GO:0003676">
    <property type="term" value="F:nucleic acid binding"/>
    <property type="evidence" value="ECO:0007669"/>
    <property type="project" value="InterPro"/>
</dbReference>
<reference evidence="3" key="1">
    <citation type="journal article" date="2014" name="Front. Microbiol.">
        <title>High frequency of phylogenetically diverse reductive dehalogenase-homologous genes in deep subseafloor sedimentary metagenomes.</title>
        <authorList>
            <person name="Kawai M."/>
            <person name="Futagami T."/>
            <person name="Toyoda A."/>
            <person name="Takaki Y."/>
            <person name="Nishi S."/>
            <person name="Hori S."/>
            <person name="Arai W."/>
            <person name="Tsubouchi T."/>
            <person name="Morono Y."/>
            <person name="Uchiyama I."/>
            <person name="Ito T."/>
            <person name="Fujiyama A."/>
            <person name="Inagaki F."/>
            <person name="Takami H."/>
        </authorList>
    </citation>
    <scope>NUCLEOTIDE SEQUENCE</scope>
    <source>
        <strain evidence="3">Expedition CK06-06</strain>
    </source>
</reference>
<dbReference type="AlphaFoldDB" id="X1I1I6"/>
<dbReference type="GO" id="GO:0046872">
    <property type="term" value="F:metal ion binding"/>
    <property type="evidence" value="ECO:0007669"/>
    <property type="project" value="InterPro"/>
</dbReference>
<sequence length="154" mass="17728">MKRTPLRYSAALLVLVLAFEANASEYRPIELDPNYSHDRWVTQPQDIIREFRAYTTSFDSKDNDIALGIPEWVAYEIKPHPQPLGASPARPSEWMTDSEQGLAPTDDSYKHSKYDRGHMCQKYIAWRLGANADWNTHTTNPLCNFIWTEGNHST</sequence>
<dbReference type="GO" id="GO:0016787">
    <property type="term" value="F:hydrolase activity"/>
    <property type="evidence" value="ECO:0007669"/>
    <property type="project" value="InterPro"/>
</dbReference>
<dbReference type="SUPFAM" id="SSF54060">
    <property type="entry name" value="His-Me finger endonucleases"/>
    <property type="match status" value="1"/>
</dbReference>
<dbReference type="InterPro" id="IPR001604">
    <property type="entry name" value="Endo_G_ENPP1-like_dom"/>
</dbReference>
<dbReference type="EMBL" id="BARU01018746">
    <property type="protein sequence ID" value="GAH59939.1"/>
    <property type="molecule type" value="Genomic_DNA"/>
</dbReference>
<dbReference type="InterPro" id="IPR044929">
    <property type="entry name" value="DNA/RNA_non-sp_Endonuclease_sf"/>
</dbReference>
<dbReference type="InterPro" id="IPR044925">
    <property type="entry name" value="His-Me_finger_sf"/>
</dbReference>
<evidence type="ECO:0000259" key="2">
    <source>
        <dbReference type="Pfam" id="PF01223"/>
    </source>
</evidence>
<accession>X1I1I6</accession>
<feature type="domain" description="DNA/RNA non-specific endonuclease/pyrophosphatase/phosphodiesterase" evidence="2">
    <location>
        <begin position="49"/>
        <end position="133"/>
    </location>
</feature>
<feature type="region of interest" description="Disordered" evidence="1">
    <location>
        <begin position="83"/>
        <end position="108"/>
    </location>
</feature>
<proteinExistence type="predicted"/>
<name>X1I1I6_9ZZZZ</name>